<keyword evidence="4" id="KW-0874">Quinone</keyword>
<protein>
    <submittedName>
        <fullName evidence="13">Vitamin K epoxide reductase family protein</fullName>
    </submittedName>
</protein>
<dbReference type="Proteomes" id="UP000323865">
    <property type="component" value="Chromosome"/>
</dbReference>
<keyword evidence="8" id="KW-1015">Disulfide bond</keyword>
<keyword evidence="9" id="KW-0676">Redox-active center</keyword>
<keyword evidence="3 10" id="KW-0812">Transmembrane</keyword>
<reference evidence="13 15" key="2">
    <citation type="submission" date="2019-09" db="EMBL/GenBank/DDBJ databases">
        <title>FDA dAtabase for Regulatory Grade micrObial Sequences (FDA-ARGOS): Supporting development and validation of Infectious Disease Dx tests.</title>
        <authorList>
            <person name="Sciortino C."/>
            <person name="Tallon L."/>
            <person name="Sadzewicz L."/>
            <person name="Vavikolanu K."/>
            <person name="Mehta A."/>
            <person name="Aluvathingal J."/>
            <person name="Nadendla S."/>
            <person name="Nandy P."/>
            <person name="Geyer C."/>
            <person name="Yan Y."/>
            <person name="Sichtig H."/>
        </authorList>
    </citation>
    <scope>NUCLEOTIDE SEQUENCE [LARGE SCALE GENOMIC DNA]</scope>
    <source>
        <strain evidence="13 15">FDAARGOS_640</strain>
    </source>
</reference>
<gene>
    <name evidence="12" type="ORF">DAD186_09770</name>
    <name evidence="13" type="ORF">FOB48_06820</name>
</gene>
<dbReference type="EMBL" id="CP012117">
    <property type="protein sequence ID" value="ANP27527.1"/>
    <property type="molecule type" value="Genomic_DNA"/>
</dbReference>
<dbReference type="GO" id="GO:0016020">
    <property type="term" value="C:membrane"/>
    <property type="evidence" value="ECO:0007669"/>
    <property type="project" value="UniProtKB-SubCell"/>
</dbReference>
<evidence type="ECO:0000256" key="2">
    <source>
        <dbReference type="ARBA" id="ARBA00006214"/>
    </source>
</evidence>
<evidence type="ECO:0000256" key="5">
    <source>
        <dbReference type="ARBA" id="ARBA00022989"/>
    </source>
</evidence>
<feature type="domain" description="Vitamin K epoxide reductase" evidence="11">
    <location>
        <begin position="34"/>
        <end position="175"/>
    </location>
</feature>
<dbReference type="PATRIC" id="fig|1630135.4.peg.977"/>
<feature type="transmembrane region" description="Helical" evidence="10">
    <location>
        <begin position="148"/>
        <end position="174"/>
    </location>
</feature>
<dbReference type="AlphaFoldDB" id="A0A1B0ZHY6"/>
<dbReference type="Proteomes" id="UP000092596">
    <property type="component" value="Chromosome"/>
</dbReference>
<evidence type="ECO:0000313" key="14">
    <source>
        <dbReference type="Proteomes" id="UP000092596"/>
    </source>
</evidence>
<evidence type="ECO:0000256" key="6">
    <source>
        <dbReference type="ARBA" id="ARBA00023002"/>
    </source>
</evidence>
<dbReference type="InterPro" id="IPR038354">
    <property type="entry name" value="VKOR_sf"/>
</dbReference>
<accession>A0A1B0ZHY6</accession>
<evidence type="ECO:0000256" key="8">
    <source>
        <dbReference type="ARBA" id="ARBA00023157"/>
    </source>
</evidence>
<evidence type="ECO:0000256" key="9">
    <source>
        <dbReference type="ARBA" id="ARBA00023284"/>
    </source>
</evidence>
<evidence type="ECO:0000259" key="11">
    <source>
        <dbReference type="SMART" id="SM00756"/>
    </source>
</evidence>
<dbReference type="InterPro" id="IPR012932">
    <property type="entry name" value="VKOR"/>
</dbReference>
<evidence type="ECO:0000313" key="13">
    <source>
        <dbReference type="EMBL" id="QEU12040.1"/>
    </source>
</evidence>
<reference evidence="12 14" key="1">
    <citation type="submission" date="2015-06" db="EMBL/GenBank/DDBJ databases">
        <title>Investigation of pathophysiology for high-risk pregnancy and development of treatment modality based on it.</title>
        <authorList>
            <person name="Kim B.-C."/>
            <person name="Lim S."/>
        </authorList>
    </citation>
    <scope>NUCLEOTIDE SEQUENCE [LARGE SCALE GENOMIC DNA]</scope>
    <source>
        <strain evidence="12 14">AD1-86</strain>
    </source>
</reference>
<dbReference type="EMBL" id="CP044108">
    <property type="protein sequence ID" value="QEU12040.1"/>
    <property type="molecule type" value="Genomic_DNA"/>
</dbReference>
<dbReference type="Gene3D" id="1.20.1440.130">
    <property type="entry name" value="VKOR domain"/>
    <property type="match status" value="1"/>
</dbReference>
<keyword evidence="7 10" id="KW-0472">Membrane</keyword>
<organism evidence="12 14">
    <name type="scientific">Dermabacter vaginalis</name>
    <dbReference type="NCBI Taxonomy" id="1630135"/>
    <lineage>
        <taxon>Bacteria</taxon>
        <taxon>Bacillati</taxon>
        <taxon>Actinomycetota</taxon>
        <taxon>Actinomycetes</taxon>
        <taxon>Micrococcales</taxon>
        <taxon>Dermabacteraceae</taxon>
        <taxon>Dermabacter</taxon>
    </lineage>
</organism>
<evidence type="ECO:0000256" key="1">
    <source>
        <dbReference type="ARBA" id="ARBA00004141"/>
    </source>
</evidence>
<dbReference type="KEGG" id="dva:DAD186_09770"/>
<dbReference type="STRING" id="1630135.DAD186_09770"/>
<keyword evidence="15" id="KW-1185">Reference proteome</keyword>
<dbReference type="GO" id="GO:0048038">
    <property type="term" value="F:quinone binding"/>
    <property type="evidence" value="ECO:0007669"/>
    <property type="project" value="UniProtKB-KW"/>
</dbReference>
<evidence type="ECO:0000313" key="12">
    <source>
        <dbReference type="EMBL" id="ANP27527.1"/>
    </source>
</evidence>
<keyword evidence="5 10" id="KW-1133">Transmembrane helix</keyword>
<proteinExistence type="inferred from homology"/>
<feature type="transmembrane region" description="Helical" evidence="10">
    <location>
        <begin position="97"/>
        <end position="116"/>
    </location>
</feature>
<dbReference type="GO" id="GO:0016491">
    <property type="term" value="F:oxidoreductase activity"/>
    <property type="evidence" value="ECO:0007669"/>
    <property type="project" value="UniProtKB-KW"/>
</dbReference>
<dbReference type="InterPro" id="IPR041714">
    <property type="entry name" value="VKOR_Actinobacteria"/>
</dbReference>
<evidence type="ECO:0000256" key="3">
    <source>
        <dbReference type="ARBA" id="ARBA00022692"/>
    </source>
</evidence>
<feature type="transmembrane region" description="Helical" evidence="10">
    <location>
        <begin position="194"/>
        <end position="214"/>
    </location>
</feature>
<name>A0A1B0ZHY6_9MICO</name>
<evidence type="ECO:0000256" key="4">
    <source>
        <dbReference type="ARBA" id="ARBA00022719"/>
    </source>
</evidence>
<evidence type="ECO:0000256" key="7">
    <source>
        <dbReference type="ARBA" id="ARBA00023136"/>
    </source>
</evidence>
<comment type="subcellular location">
    <subcellularLocation>
        <location evidence="1">Membrane</location>
        <topology evidence="1">Multi-pass membrane protein</topology>
    </subcellularLocation>
</comment>
<dbReference type="RefSeq" id="WP_065247718.1">
    <property type="nucleotide sequence ID" value="NZ_CP012117.1"/>
</dbReference>
<dbReference type="CDD" id="cd12922">
    <property type="entry name" value="VKOR_5"/>
    <property type="match status" value="1"/>
</dbReference>
<dbReference type="Pfam" id="PF07884">
    <property type="entry name" value="VKOR"/>
    <property type="match status" value="1"/>
</dbReference>
<evidence type="ECO:0000313" key="15">
    <source>
        <dbReference type="Proteomes" id="UP000323865"/>
    </source>
</evidence>
<dbReference type="SMART" id="SM00756">
    <property type="entry name" value="VKc"/>
    <property type="match status" value="1"/>
</dbReference>
<keyword evidence="6" id="KW-0560">Oxidoreductase</keyword>
<feature type="transmembrane region" description="Helical" evidence="10">
    <location>
        <begin position="35"/>
        <end position="56"/>
    </location>
</feature>
<evidence type="ECO:0000256" key="10">
    <source>
        <dbReference type="SAM" id="Phobius"/>
    </source>
</evidence>
<comment type="similarity">
    <text evidence="2">Belongs to the VKOR family.</text>
</comment>
<sequence>MTEDLTISSAHDAEIAAIDAEIRAERDAKPRASRLTVGLVLVLGSTLGLIASFALMQDKLAILEDPNASLACDINPFISCGTFLQTWQGQTFGMPNMYLGFFGFSIMGVVGALHLSRVELPRWFQWATFGGLAFAFAFVLWLSSNALFAIRALCPWCLVVWVVVAPMFFSFVAFLVEENVIEVRGPVRAVLRSWVVLSLAWYALVIITAFFVFLPEWQAMFF</sequence>
<feature type="transmembrane region" description="Helical" evidence="10">
    <location>
        <begin position="123"/>
        <end position="142"/>
    </location>
</feature>